<gene>
    <name evidence="1" type="ordered locus">Alide2_0430</name>
</gene>
<dbReference type="OrthoDB" id="9182156at2"/>
<dbReference type="eggNOG" id="COG3311">
    <property type="taxonomic scope" value="Bacteria"/>
</dbReference>
<evidence type="ECO:0000313" key="2">
    <source>
        <dbReference type="Proteomes" id="UP000007938"/>
    </source>
</evidence>
<accession>F4G3M4</accession>
<dbReference type="AlphaFoldDB" id="F4G3M4"/>
<dbReference type="STRING" id="596154.Alide2_0430"/>
<dbReference type="Proteomes" id="UP000007938">
    <property type="component" value="Chromosome"/>
</dbReference>
<dbReference type="Pfam" id="PF05930">
    <property type="entry name" value="Phage_AlpA"/>
    <property type="match status" value="1"/>
</dbReference>
<organism evidence="1 2">
    <name type="scientific">Alicycliphilus denitrificans (strain DSM 14773 / CIP 107495 / K601)</name>
    <dbReference type="NCBI Taxonomy" id="596154"/>
    <lineage>
        <taxon>Bacteria</taxon>
        <taxon>Pseudomonadati</taxon>
        <taxon>Pseudomonadota</taxon>
        <taxon>Betaproteobacteria</taxon>
        <taxon>Burkholderiales</taxon>
        <taxon>Comamonadaceae</taxon>
        <taxon>Alicycliphilus</taxon>
    </lineage>
</organism>
<dbReference type="Gene3D" id="1.10.238.160">
    <property type="match status" value="1"/>
</dbReference>
<dbReference type="InterPro" id="IPR010260">
    <property type="entry name" value="AlpA"/>
</dbReference>
<proteinExistence type="predicted"/>
<reference evidence="1 2" key="2">
    <citation type="submission" date="2011-04" db="EMBL/GenBank/DDBJ databases">
        <title>Complete sequence of chromosome of Alicycliphilus denitrificans K601.</title>
        <authorList>
            <consortium name="US DOE Joint Genome Institute"/>
            <person name="Lucas S."/>
            <person name="Han J."/>
            <person name="Lapidus A."/>
            <person name="Cheng J.-F."/>
            <person name="Goodwin L."/>
            <person name="Pitluck S."/>
            <person name="Peters L."/>
            <person name="Zeytun A."/>
            <person name="Detter J.C."/>
            <person name="Han C."/>
            <person name="Tapia R."/>
            <person name="Land M."/>
            <person name="Hauser L."/>
            <person name="Kyrpides N."/>
            <person name="Ivanova N."/>
            <person name="Mikhailova N."/>
            <person name="Pagani I."/>
            <person name="Oosterkamp M."/>
            <person name="Pieper D."/>
            <person name="van Berkel W."/>
            <person name="Langenhoff A."/>
            <person name="Smidt H."/>
            <person name="Stams A."/>
            <person name="Woyke T."/>
        </authorList>
    </citation>
    <scope>NUCLEOTIDE SEQUENCE [LARGE SCALE GENOMIC DNA]</scope>
    <source>
        <strain evidence="2">DSM 14773 / CIP 107495 / K601</strain>
    </source>
</reference>
<keyword evidence="2" id="KW-1185">Reference proteome</keyword>
<name>F4G3M4_ALIDK</name>
<dbReference type="HOGENOM" id="CLU_140176_15_4_4"/>
<dbReference type="EMBL" id="CP002657">
    <property type="protein sequence ID" value="AEB82852.1"/>
    <property type="molecule type" value="Genomic_DNA"/>
</dbReference>
<protein>
    <submittedName>
        <fullName evidence="1">Prophage CP4-57 regulatory</fullName>
    </submittedName>
</protein>
<evidence type="ECO:0000313" key="1">
    <source>
        <dbReference type="EMBL" id="AEB82852.1"/>
    </source>
</evidence>
<dbReference type="KEGG" id="adk:Alide2_0430"/>
<reference evidence="1 2" key="1">
    <citation type="journal article" date="2011" name="J. Bacteriol.">
        <title>Genome Sequences of Alicycliphilus denitrificans Strains BC and K601T.</title>
        <authorList>
            <person name="Oosterkamp M.J."/>
            <person name="Veuskens T."/>
            <person name="Plugge C.M."/>
            <person name="Langenhoff A.A."/>
            <person name="Gerritse J."/>
            <person name="van Berkel W.J."/>
            <person name="Pieper D.H."/>
            <person name="Junca H."/>
            <person name="Goodwin L.A."/>
            <person name="Daligault H.E."/>
            <person name="Bruce D.C."/>
            <person name="Detter J.C."/>
            <person name="Tapia R."/>
            <person name="Han C.S."/>
            <person name="Land M.L."/>
            <person name="Hauser L.J."/>
            <person name="Smidt H."/>
            <person name="Stams A.J."/>
        </authorList>
    </citation>
    <scope>NUCLEOTIDE SEQUENCE [LARGE SCALE GENOMIC DNA]</scope>
    <source>
        <strain evidence="2">DSM 14773 / CIP 107495 / K601</strain>
    </source>
</reference>
<sequence length="66" mass="7221">MTTASPTSSETLLRLPGVLQRVPVSRATWWAGVKTGRFPQPVKLGPRTTCWRSADIDKLISDLAAK</sequence>